<proteinExistence type="inferred from homology"/>
<evidence type="ECO:0000256" key="2">
    <source>
        <dbReference type="ARBA" id="ARBA00004377"/>
    </source>
</evidence>
<comment type="similarity">
    <text evidence="3 12">Belongs to the CcmD/CycX/HelD family.</text>
</comment>
<evidence type="ECO:0000256" key="1">
    <source>
        <dbReference type="ARBA" id="ARBA00002442"/>
    </source>
</evidence>
<keyword evidence="11 12" id="KW-0472">Membrane</keyword>
<dbReference type="GO" id="GO:0017004">
    <property type="term" value="P:cytochrome complex assembly"/>
    <property type="evidence" value="ECO:0007669"/>
    <property type="project" value="UniProtKB-KW"/>
</dbReference>
<dbReference type="NCBIfam" id="TIGR03141">
    <property type="entry name" value="cytochro_ccmD"/>
    <property type="match status" value="1"/>
</dbReference>
<dbReference type="Proteomes" id="UP000316801">
    <property type="component" value="Unassembled WGS sequence"/>
</dbReference>
<reference evidence="14 15" key="1">
    <citation type="submission" date="2019-07" db="EMBL/GenBank/DDBJ databases">
        <title>Ln-dependent methylotrophs.</title>
        <authorList>
            <person name="Tani A."/>
        </authorList>
    </citation>
    <scope>NUCLEOTIDE SEQUENCE [LARGE SCALE GENOMIC DNA]</scope>
    <source>
        <strain evidence="14 15">SM12</strain>
    </source>
</reference>
<dbReference type="RefSeq" id="WP_143126225.1">
    <property type="nucleotide sequence ID" value="NZ_VJMG01000047.1"/>
</dbReference>
<comment type="function">
    <text evidence="1 12">Required for the export of heme to the periplasm for the biogenesis of c-type cytochromes.</text>
</comment>
<evidence type="ECO:0000256" key="3">
    <source>
        <dbReference type="ARBA" id="ARBA00008741"/>
    </source>
</evidence>
<comment type="caution">
    <text evidence="14">The sequence shown here is derived from an EMBL/GenBank/DDBJ whole genome shotgun (WGS) entry which is preliminary data.</text>
</comment>
<dbReference type="GO" id="GO:0015886">
    <property type="term" value="P:heme transport"/>
    <property type="evidence" value="ECO:0007669"/>
    <property type="project" value="InterPro"/>
</dbReference>
<evidence type="ECO:0000313" key="15">
    <source>
        <dbReference type="Proteomes" id="UP000316801"/>
    </source>
</evidence>
<evidence type="ECO:0000256" key="8">
    <source>
        <dbReference type="ARBA" id="ARBA00022692"/>
    </source>
</evidence>
<comment type="subcellular location">
    <subcellularLocation>
        <location evidence="2 12">Cell inner membrane</location>
        <topology evidence="2 12">Single-pass membrane protein</topology>
    </subcellularLocation>
</comment>
<evidence type="ECO:0000256" key="5">
    <source>
        <dbReference type="ARBA" id="ARBA00022448"/>
    </source>
</evidence>
<protein>
    <recommendedName>
        <fullName evidence="4 12">Heme exporter protein D</fullName>
    </recommendedName>
</protein>
<dbReference type="AlphaFoldDB" id="A0A549T523"/>
<keyword evidence="8 12" id="KW-0812">Transmembrane</keyword>
<keyword evidence="6 12" id="KW-1003">Cell membrane</keyword>
<evidence type="ECO:0000256" key="4">
    <source>
        <dbReference type="ARBA" id="ARBA00016461"/>
    </source>
</evidence>
<keyword evidence="9 12" id="KW-0201">Cytochrome c-type biogenesis</keyword>
<evidence type="ECO:0000256" key="13">
    <source>
        <dbReference type="SAM" id="MobiDB-lite"/>
    </source>
</evidence>
<feature type="region of interest" description="Disordered" evidence="13">
    <location>
        <begin position="42"/>
        <end position="61"/>
    </location>
</feature>
<sequence>MTHAFYVLASYGVAAVVILALVIWTVADGRARRRELAELEAAGLRRRSAAPASASTGKTAS</sequence>
<keyword evidence="7 12" id="KW-0997">Cell inner membrane</keyword>
<name>A0A549T523_9HYPH</name>
<keyword evidence="5 12" id="KW-0813">Transport</keyword>
<dbReference type="Pfam" id="PF04995">
    <property type="entry name" value="CcmD"/>
    <property type="match status" value="1"/>
</dbReference>
<organism evidence="14 15">
    <name type="scientific">Rhizobium straminoryzae</name>
    <dbReference type="NCBI Taxonomy" id="1387186"/>
    <lineage>
        <taxon>Bacteria</taxon>
        <taxon>Pseudomonadati</taxon>
        <taxon>Pseudomonadota</taxon>
        <taxon>Alphaproteobacteria</taxon>
        <taxon>Hyphomicrobiales</taxon>
        <taxon>Rhizobiaceae</taxon>
        <taxon>Rhizobium/Agrobacterium group</taxon>
        <taxon>Rhizobium</taxon>
    </lineage>
</organism>
<evidence type="ECO:0000313" key="14">
    <source>
        <dbReference type="EMBL" id="TRL36975.1"/>
    </source>
</evidence>
<evidence type="ECO:0000256" key="12">
    <source>
        <dbReference type="RuleBase" id="RU363101"/>
    </source>
</evidence>
<dbReference type="InterPro" id="IPR007078">
    <property type="entry name" value="Haem_export_protD_CcmD"/>
</dbReference>
<evidence type="ECO:0000256" key="10">
    <source>
        <dbReference type="ARBA" id="ARBA00022989"/>
    </source>
</evidence>
<evidence type="ECO:0000256" key="6">
    <source>
        <dbReference type="ARBA" id="ARBA00022475"/>
    </source>
</evidence>
<keyword evidence="15" id="KW-1185">Reference proteome</keyword>
<gene>
    <name evidence="14" type="primary">ccmD</name>
    <name evidence="14" type="ORF">FNA46_16090</name>
</gene>
<keyword evidence="10 12" id="KW-1133">Transmembrane helix</keyword>
<evidence type="ECO:0000256" key="9">
    <source>
        <dbReference type="ARBA" id="ARBA00022748"/>
    </source>
</evidence>
<accession>A0A549T523</accession>
<dbReference type="EMBL" id="VJMG01000047">
    <property type="protein sequence ID" value="TRL36975.1"/>
    <property type="molecule type" value="Genomic_DNA"/>
</dbReference>
<dbReference type="GO" id="GO:0005886">
    <property type="term" value="C:plasma membrane"/>
    <property type="evidence" value="ECO:0007669"/>
    <property type="project" value="UniProtKB-SubCell"/>
</dbReference>
<feature type="transmembrane region" description="Helical" evidence="12">
    <location>
        <begin position="6"/>
        <end position="27"/>
    </location>
</feature>
<evidence type="ECO:0000256" key="7">
    <source>
        <dbReference type="ARBA" id="ARBA00022519"/>
    </source>
</evidence>
<evidence type="ECO:0000256" key="11">
    <source>
        <dbReference type="ARBA" id="ARBA00023136"/>
    </source>
</evidence>